<proteinExistence type="inferred from homology"/>
<evidence type="ECO:0000259" key="11">
    <source>
        <dbReference type="PROSITE" id="PS50022"/>
    </source>
</evidence>
<comment type="similarity">
    <text evidence="3">Belongs to the fucolectin family.</text>
</comment>
<keyword evidence="7" id="KW-0430">Lectin</keyword>
<evidence type="ECO:0000256" key="8">
    <source>
        <dbReference type="ARBA" id="ARBA00022837"/>
    </source>
</evidence>
<evidence type="ECO:0000256" key="10">
    <source>
        <dbReference type="SAM" id="SignalP"/>
    </source>
</evidence>
<dbReference type="SMART" id="SM00607">
    <property type="entry name" value="FTP"/>
    <property type="match status" value="2"/>
</dbReference>
<dbReference type="GO" id="GO:0010185">
    <property type="term" value="P:regulation of cellular defense response"/>
    <property type="evidence" value="ECO:0007669"/>
    <property type="project" value="UniProtKB-ARBA"/>
</dbReference>
<evidence type="ECO:0000256" key="6">
    <source>
        <dbReference type="ARBA" id="ARBA00022723"/>
    </source>
</evidence>
<dbReference type="InterPro" id="IPR051941">
    <property type="entry name" value="BG_Antigen-Binding_Lectin"/>
</dbReference>
<name>A0A671UZ01_SPAAU</name>
<dbReference type="Proteomes" id="UP000472265">
    <property type="component" value="Chromosome 17"/>
</dbReference>
<evidence type="ECO:0000256" key="3">
    <source>
        <dbReference type="ARBA" id="ARBA00010147"/>
    </source>
</evidence>
<protein>
    <submittedName>
        <fullName evidence="12">Si:ch211-215k15.4</fullName>
    </submittedName>
</protein>
<keyword evidence="6" id="KW-0479">Metal-binding</keyword>
<dbReference type="Pfam" id="PF22633">
    <property type="entry name" value="F5_F8_type_C_2"/>
    <property type="match status" value="2"/>
</dbReference>
<keyword evidence="9" id="KW-1015">Disulfide bond</keyword>
<feature type="chain" id="PRO_5025347411" evidence="10">
    <location>
        <begin position="36"/>
        <end position="328"/>
    </location>
</feature>
<reference evidence="12" key="3">
    <citation type="submission" date="2025-09" db="UniProtKB">
        <authorList>
            <consortium name="Ensembl"/>
        </authorList>
    </citation>
    <scope>IDENTIFICATION</scope>
</reference>
<evidence type="ECO:0000256" key="2">
    <source>
        <dbReference type="ARBA" id="ARBA00004613"/>
    </source>
</evidence>
<dbReference type="GO" id="GO:0005576">
    <property type="term" value="C:extracellular region"/>
    <property type="evidence" value="ECO:0007669"/>
    <property type="project" value="UniProtKB-SubCell"/>
</dbReference>
<comment type="subcellular location">
    <subcellularLocation>
        <location evidence="2">Secreted</location>
    </subcellularLocation>
</comment>
<evidence type="ECO:0000256" key="5">
    <source>
        <dbReference type="ARBA" id="ARBA00022525"/>
    </source>
</evidence>
<dbReference type="GO" id="GO:0042806">
    <property type="term" value="F:fucose binding"/>
    <property type="evidence" value="ECO:0007669"/>
    <property type="project" value="UniProtKB-ARBA"/>
</dbReference>
<reference evidence="12" key="1">
    <citation type="submission" date="2021-04" db="EMBL/GenBank/DDBJ databases">
        <authorList>
            <consortium name="Wellcome Sanger Institute Data Sharing"/>
        </authorList>
    </citation>
    <scope>NUCLEOTIDE SEQUENCE [LARGE SCALE GENOMIC DNA]</scope>
</reference>
<keyword evidence="5" id="KW-0964">Secreted</keyword>
<dbReference type="Gene3D" id="2.60.120.260">
    <property type="entry name" value="Galactose-binding domain-like"/>
    <property type="match status" value="2"/>
</dbReference>
<dbReference type="InterPro" id="IPR000421">
    <property type="entry name" value="FA58C"/>
</dbReference>
<dbReference type="GO" id="GO:0046872">
    <property type="term" value="F:metal ion binding"/>
    <property type="evidence" value="ECO:0007669"/>
    <property type="project" value="UniProtKB-KW"/>
</dbReference>
<evidence type="ECO:0000313" key="13">
    <source>
        <dbReference type="Proteomes" id="UP000472265"/>
    </source>
</evidence>
<evidence type="ECO:0000256" key="7">
    <source>
        <dbReference type="ARBA" id="ARBA00022734"/>
    </source>
</evidence>
<reference evidence="12" key="2">
    <citation type="submission" date="2025-08" db="UniProtKB">
        <authorList>
            <consortium name="Ensembl"/>
        </authorList>
    </citation>
    <scope>IDENTIFICATION</scope>
</reference>
<dbReference type="SUPFAM" id="SSF49785">
    <property type="entry name" value="Galactose-binding domain-like"/>
    <property type="match status" value="2"/>
</dbReference>
<comment type="subunit">
    <text evidence="4">Homotrimer.</text>
</comment>
<feature type="signal peptide" evidence="10">
    <location>
        <begin position="1"/>
        <end position="35"/>
    </location>
</feature>
<dbReference type="AlphaFoldDB" id="A0A671UZ01"/>
<dbReference type="InterPro" id="IPR006585">
    <property type="entry name" value="FTP1"/>
</dbReference>
<evidence type="ECO:0000313" key="12">
    <source>
        <dbReference type="Ensembl" id="ENSSAUP00010017815.1"/>
    </source>
</evidence>
<dbReference type="GO" id="GO:0001868">
    <property type="term" value="P:regulation of complement activation, lectin pathway"/>
    <property type="evidence" value="ECO:0007669"/>
    <property type="project" value="UniProtKB-ARBA"/>
</dbReference>
<dbReference type="Ensembl" id="ENSSAUT00010018837.1">
    <property type="protein sequence ID" value="ENSSAUP00010017815.1"/>
    <property type="gene ID" value="ENSSAUG00010008101.1"/>
</dbReference>
<dbReference type="PROSITE" id="PS50022">
    <property type="entry name" value="FA58C_3"/>
    <property type="match status" value="1"/>
</dbReference>
<evidence type="ECO:0000256" key="9">
    <source>
        <dbReference type="ARBA" id="ARBA00023157"/>
    </source>
</evidence>
<dbReference type="PANTHER" id="PTHR45713:SF8">
    <property type="entry name" value="SI:CH211-215K15.4"/>
    <property type="match status" value="1"/>
</dbReference>
<sequence>MLFILYYMTCFSISTRTMKHSSVLLLQLLLGTCSASTYQNVALRGKATQSYRYNGQYDAAYNAIDGNRESDYHAGSCTHTIAQTNPWWRVDLLEPYIVTSITITNRGDCCADRINRAKIHIGNSLQDNGVTNPVVAVIPHISAGRSLKITLRSHVEGRYVIVSLPGSGRILTLCEVEVYGYRAPTGENLALQGKATQSTLHSVGVANNAIDGNRASAWSQGSCSLTGHNFNAWWRLDLGKTHKVISVSVTNRQEFPHRLNGAEIRIGDSLDNNGINNPRCALISSIPGGLTQNFQCNGMDGRYVTIVIPGRTEYLSLCEVEVYGSRLD</sequence>
<dbReference type="InterPro" id="IPR008979">
    <property type="entry name" value="Galactose-bd-like_sf"/>
</dbReference>
<dbReference type="InParanoid" id="A0A671UZ01"/>
<keyword evidence="8" id="KW-0106">Calcium</keyword>
<accession>A0A671UZ01</accession>
<evidence type="ECO:0000256" key="4">
    <source>
        <dbReference type="ARBA" id="ARBA00011233"/>
    </source>
</evidence>
<keyword evidence="13" id="KW-1185">Reference proteome</keyword>
<feature type="domain" description="F5/8 type C" evidence="11">
    <location>
        <begin position="174"/>
        <end position="325"/>
    </location>
</feature>
<comment type="function">
    <text evidence="1">Acts as a defensive agent. Recognizes blood group fucosylated oligosaccharides including A, B, H and Lewis B-type antigens. Does not recognize Lewis A antigen and has low affinity for monovalent haptens.</text>
</comment>
<dbReference type="GeneTree" id="ENSGT01060000248575"/>
<keyword evidence="10" id="KW-0732">Signal</keyword>
<organism evidence="12 13">
    <name type="scientific">Sparus aurata</name>
    <name type="common">Gilthead sea bream</name>
    <dbReference type="NCBI Taxonomy" id="8175"/>
    <lineage>
        <taxon>Eukaryota</taxon>
        <taxon>Metazoa</taxon>
        <taxon>Chordata</taxon>
        <taxon>Craniata</taxon>
        <taxon>Vertebrata</taxon>
        <taxon>Euteleostomi</taxon>
        <taxon>Actinopterygii</taxon>
        <taxon>Neopterygii</taxon>
        <taxon>Teleostei</taxon>
        <taxon>Neoteleostei</taxon>
        <taxon>Acanthomorphata</taxon>
        <taxon>Eupercaria</taxon>
        <taxon>Spariformes</taxon>
        <taxon>Sparidae</taxon>
        <taxon>Sparus</taxon>
    </lineage>
</organism>
<dbReference type="PANTHER" id="PTHR45713">
    <property type="entry name" value="FTP DOMAIN-CONTAINING PROTEIN"/>
    <property type="match status" value="1"/>
</dbReference>
<evidence type="ECO:0000256" key="1">
    <source>
        <dbReference type="ARBA" id="ARBA00002219"/>
    </source>
</evidence>